<gene>
    <name evidence="1" type="ORF">HMPREF9442_01218</name>
</gene>
<dbReference type="EMBL" id="AFBR01000028">
    <property type="protein sequence ID" value="EGG55345.1"/>
    <property type="molecule type" value="Genomic_DNA"/>
</dbReference>
<evidence type="ECO:0000313" key="2">
    <source>
        <dbReference type="Proteomes" id="UP000005546"/>
    </source>
</evidence>
<evidence type="ECO:0000313" key="1">
    <source>
        <dbReference type="EMBL" id="EGG55345.1"/>
    </source>
</evidence>
<dbReference type="AlphaFoldDB" id="F3QSQ8"/>
<dbReference type="OrthoDB" id="1100715at2"/>
<accession>F3QSQ8</accession>
<organism evidence="1 2">
    <name type="scientific">Paraprevotella xylaniphila YIT 11841</name>
    <dbReference type="NCBI Taxonomy" id="762982"/>
    <lineage>
        <taxon>Bacteria</taxon>
        <taxon>Pseudomonadati</taxon>
        <taxon>Bacteroidota</taxon>
        <taxon>Bacteroidia</taxon>
        <taxon>Bacteroidales</taxon>
        <taxon>Prevotellaceae</taxon>
        <taxon>Paraprevotella</taxon>
    </lineage>
</organism>
<proteinExistence type="predicted"/>
<sequence>MKREDIEKAADEFADREYEISNIDKDALYKGFYHGAEWRINSVWHDAKDVPQPFRAFVILHDTENDFMMLTQHSITCDSDYNVIYQENDNMIAWAYIEDLLPNTEE</sequence>
<dbReference type="STRING" id="762982.HMPREF9442_01218"/>
<name>F3QSQ8_9BACT</name>
<reference evidence="1 2" key="1">
    <citation type="submission" date="2011-02" db="EMBL/GenBank/DDBJ databases">
        <authorList>
            <person name="Weinstock G."/>
            <person name="Sodergren E."/>
            <person name="Clifton S."/>
            <person name="Fulton L."/>
            <person name="Fulton B."/>
            <person name="Courtney L."/>
            <person name="Fronick C."/>
            <person name="Harrison M."/>
            <person name="Strong C."/>
            <person name="Farmer C."/>
            <person name="Delahaunty K."/>
            <person name="Markovic C."/>
            <person name="Hall O."/>
            <person name="Minx P."/>
            <person name="Tomlinson C."/>
            <person name="Mitreva M."/>
            <person name="Hou S."/>
            <person name="Chen J."/>
            <person name="Wollam A."/>
            <person name="Pepin K.H."/>
            <person name="Johnson M."/>
            <person name="Bhonagiri V."/>
            <person name="Zhang X."/>
            <person name="Suruliraj S."/>
            <person name="Warren W."/>
            <person name="Chinwalla A."/>
            <person name="Mardis E.R."/>
            <person name="Wilson R.K."/>
        </authorList>
    </citation>
    <scope>NUCLEOTIDE SEQUENCE [LARGE SCALE GENOMIC DNA]</scope>
    <source>
        <strain evidence="1 2">YIT 11841</strain>
    </source>
</reference>
<dbReference type="HOGENOM" id="CLU_2220632_0_0_10"/>
<comment type="caution">
    <text evidence="1">The sequence shown here is derived from an EMBL/GenBank/DDBJ whole genome shotgun (WGS) entry which is preliminary data.</text>
</comment>
<dbReference type="Proteomes" id="UP000005546">
    <property type="component" value="Unassembled WGS sequence"/>
</dbReference>
<protein>
    <submittedName>
        <fullName evidence="1">Uncharacterized protein</fullName>
    </submittedName>
</protein>
<dbReference type="RefSeq" id="WP_008626167.1">
    <property type="nucleotide sequence ID" value="NZ_GL883831.1"/>
</dbReference>
<keyword evidence="2" id="KW-1185">Reference proteome</keyword>